<evidence type="ECO:0000256" key="3">
    <source>
        <dbReference type="ARBA" id="ARBA00023002"/>
    </source>
</evidence>
<dbReference type="GO" id="GO:0004497">
    <property type="term" value="F:monooxygenase activity"/>
    <property type="evidence" value="ECO:0007669"/>
    <property type="project" value="InterPro"/>
</dbReference>
<dbReference type="InterPro" id="IPR036188">
    <property type="entry name" value="FAD/NAD-bd_sf"/>
</dbReference>
<dbReference type="RefSeq" id="XP_012184544.1">
    <property type="nucleotide sequence ID" value="XM_012329154.1"/>
</dbReference>
<feature type="domain" description="FAD-dependent oxidoreductase 2 FAD-binding" evidence="5">
    <location>
        <begin position="11"/>
        <end position="45"/>
    </location>
</feature>
<reference evidence="6 7" key="1">
    <citation type="journal article" date="2012" name="Appl. Environ. Microbiol.">
        <title>Short-read sequencing for genomic analysis of the brown rot fungus Fibroporia radiculosa.</title>
        <authorList>
            <person name="Tang J.D."/>
            <person name="Perkins A.D."/>
            <person name="Sonstegard T.S."/>
            <person name="Schroeder S.G."/>
            <person name="Burgess S.C."/>
            <person name="Diehl S.V."/>
        </authorList>
    </citation>
    <scope>NUCLEOTIDE SEQUENCE [LARGE SCALE GENOMIC DNA]</scope>
    <source>
        <strain evidence="6 7">TFFH 294</strain>
    </source>
</reference>
<evidence type="ECO:0000313" key="7">
    <source>
        <dbReference type="Proteomes" id="UP000006352"/>
    </source>
</evidence>
<dbReference type="InterPro" id="IPR050816">
    <property type="entry name" value="Flavin-dep_Halogenase_NPB"/>
</dbReference>
<keyword evidence="3" id="KW-0560">Oxidoreductase</keyword>
<evidence type="ECO:0000313" key="6">
    <source>
        <dbReference type="EMBL" id="CCM05261.1"/>
    </source>
</evidence>
<dbReference type="OrthoDB" id="2647594at2759"/>
<comment type="similarity">
    <text evidence="1">Belongs to the flavin-dependent halogenase family.</text>
</comment>
<dbReference type="GeneID" id="24100172"/>
<dbReference type="AlphaFoldDB" id="J4IBU3"/>
<organism evidence="6 7">
    <name type="scientific">Fibroporia radiculosa</name>
    <dbReference type="NCBI Taxonomy" id="599839"/>
    <lineage>
        <taxon>Eukaryota</taxon>
        <taxon>Fungi</taxon>
        <taxon>Dikarya</taxon>
        <taxon>Basidiomycota</taxon>
        <taxon>Agaricomycotina</taxon>
        <taxon>Agaricomycetes</taxon>
        <taxon>Polyporales</taxon>
        <taxon>Fibroporiaceae</taxon>
        <taxon>Fibroporia</taxon>
    </lineage>
</organism>
<dbReference type="Gene3D" id="3.30.9.100">
    <property type="match status" value="1"/>
</dbReference>
<dbReference type="Proteomes" id="UP000006352">
    <property type="component" value="Unassembled WGS sequence"/>
</dbReference>
<dbReference type="InParanoid" id="J4IBU3"/>
<keyword evidence="2" id="KW-0285">Flavoprotein</keyword>
<accession>J4IBU3</accession>
<sequence>MDSSPETVYYDVIIVGGGVAGCAAALTLFHSNPGASVLILDDADPGVFKIGESLPAAAKQILTYLSPDLLQRLSGDGHERAYIKCTGNASAWGSSELEETHAMMNPFGMGWHLDRACFDQILRDTVSSAAPDTISLVKGVFMSVDTRDDALHWSLSASIFESDKTRVFTSKWVVDASGRKATVARKLGARTIREDALLAFYAVFVSPPTTEDQDFRTVIEASESGWWYSSPLPSNRRVVAYHTDDSNPTSRDARKQDGFINLLHTNTQHISQLITSGGYDILVHGDAKYPVCTAAGSARLEPPCGVSVSSEAKWIAVGDAAMAFDPLSSQGMITALKMGCFVGDVIARDLLAAGSDDPTSIFQKVYSQAWSKYDEEKQYFYAQEKRFDGEFWRARK</sequence>
<name>J4IBU3_9APHY</name>
<dbReference type="STRING" id="599839.J4IBU3"/>
<gene>
    <name evidence="6" type="ORF">FIBRA_07471</name>
</gene>
<evidence type="ECO:0000259" key="5">
    <source>
        <dbReference type="Pfam" id="PF00890"/>
    </source>
</evidence>
<dbReference type="PANTHER" id="PTHR43747:SF1">
    <property type="entry name" value="SLR1998 PROTEIN"/>
    <property type="match status" value="1"/>
</dbReference>
<dbReference type="Pfam" id="PF04820">
    <property type="entry name" value="Trp_halogenase"/>
    <property type="match status" value="1"/>
</dbReference>
<protein>
    <recommendedName>
        <fullName evidence="5">FAD-dependent oxidoreductase 2 FAD-binding domain-containing protein</fullName>
    </recommendedName>
</protein>
<dbReference type="InterPro" id="IPR003953">
    <property type="entry name" value="FAD-dep_OxRdtase_2_FAD-bd"/>
</dbReference>
<dbReference type="Pfam" id="PF00890">
    <property type="entry name" value="FAD_binding_2"/>
    <property type="match status" value="1"/>
</dbReference>
<evidence type="ECO:0000256" key="2">
    <source>
        <dbReference type="ARBA" id="ARBA00022630"/>
    </source>
</evidence>
<dbReference type="InterPro" id="IPR006905">
    <property type="entry name" value="Flavin_halogenase"/>
</dbReference>
<dbReference type="GO" id="GO:0044550">
    <property type="term" value="P:secondary metabolite biosynthetic process"/>
    <property type="evidence" value="ECO:0007669"/>
    <property type="project" value="UniProtKB-ARBA"/>
</dbReference>
<dbReference type="Gene3D" id="3.50.50.60">
    <property type="entry name" value="FAD/NAD(P)-binding domain"/>
    <property type="match status" value="1"/>
</dbReference>
<dbReference type="EMBL" id="HE797183">
    <property type="protein sequence ID" value="CCM05261.1"/>
    <property type="molecule type" value="Genomic_DNA"/>
</dbReference>
<dbReference type="PRINTS" id="PR00420">
    <property type="entry name" value="RNGMNOXGNASE"/>
</dbReference>
<proteinExistence type="inferred from homology"/>
<keyword evidence="7" id="KW-1185">Reference proteome</keyword>
<dbReference type="PANTHER" id="PTHR43747">
    <property type="entry name" value="FAD-BINDING PROTEIN"/>
    <property type="match status" value="1"/>
</dbReference>
<comment type="catalytic activity">
    <reaction evidence="4">
        <text>melleolide F + FADH2 + chloride + O2 = 6'-chloromelleolide F + FAD + 2 H2O + H(+)</text>
        <dbReference type="Rhea" id="RHEA:67160"/>
        <dbReference type="ChEBI" id="CHEBI:15377"/>
        <dbReference type="ChEBI" id="CHEBI:15378"/>
        <dbReference type="ChEBI" id="CHEBI:15379"/>
        <dbReference type="ChEBI" id="CHEBI:17996"/>
        <dbReference type="ChEBI" id="CHEBI:57692"/>
        <dbReference type="ChEBI" id="CHEBI:58307"/>
        <dbReference type="ChEBI" id="CHEBI:167712"/>
        <dbReference type="ChEBI" id="CHEBI:167713"/>
    </reaction>
    <physiologicalReaction direction="left-to-right" evidence="4">
        <dbReference type="Rhea" id="RHEA:67161"/>
    </physiologicalReaction>
</comment>
<evidence type="ECO:0000256" key="4">
    <source>
        <dbReference type="ARBA" id="ARBA00049364"/>
    </source>
</evidence>
<dbReference type="GO" id="GO:0140907">
    <property type="term" value="F:flavin-dependent halogenase activity"/>
    <property type="evidence" value="ECO:0007669"/>
    <property type="project" value="UniProtKB-ARBA"/>
</dbReference>
<dbReference type="SUPFAM" id="SSF51905">
    <property type="entry name" value="FAD/NAD(P)-binding domain"/>
    <property type="match status" value="1"/>
</dbReference>
<dbReference type="HOGENOM" id="CLU_024648_6_0_1"/>
<evidence type="ECO:0000256" key="1">
    <source>
        <dbReference type="ARBA" id="ARBA00005706"/>
    </source>
</evidence>